<organism evidence="1 2">
    <name type="scientific">Volvox africanus</name>
    <dbReference type="NCBI Taxonomy" id="51714"/>
    <lineage>
        <taxon>Eukaryota</taxon>
        <taxon>Viridiplantae</taxon>
        <taxon>Chlorophyta</taxon>
        <taxon>core chlorophytes</taxon>
        <taxon>Chlorophyceae</taxon>
        <taxon>CS clade</taxon>
        <taxon>Chlamydomonadales</taxon>
        <taxon>Volvocaceae</taxon>
        <taxon>Volvox</taxon>
    </lineage>
</organism>
<dbReference type="Proteomes" id="UP000747399">
    <property type="component" value="Unassembled WGS sequence"/>
</dbReference>
<protein>
    <submittedName>
        <fullName evidence="1">Uncharacterized protein</fullName>
    </submittedName>
</protein>
<name>A0A8J4EZC3_9CHLO</name>
<accession>A0A8J4EZC3</accession>
<dbReference type="PANTHER" id="PTHR43036:SF2">
    <property type="entry name" value="OS04G0481300 PROTEIN"/>
    <property type="match status" value="1"/>
</dbReference>
<dbReference type="EMBL" id="BNCO01000017">
    <property type="protein sequence ID" value="GIL54351.1"/>
    <property type="molecule type" value="Genomic_DNA"/>
</dbReference>
<gene>
    <name evidence="1" type="ORF">Vafri_9917</name>
</gene>
<dbReference type="AlphaFoldDB" id="A0A8J4EZC3"/>
<comment type="caution">
    <text evidence="1">The sequence shown here is derived from an EMBL/GenBank/DDBJ whole genome shotgun (WGS) entry which is preliminary data.</text>
</comment>
<evidence type="ECO:0000313" key="1">
    <source>
        <dbReference type="EMBL" id="GIL54351.1"/>
    </source>
</evidence>
<keyword evidence="2" id="KW-1185">Reference proteome</keyword>
<reference evidence="1" key="1">
    <citation type="journal article" date="2021" name="Proc. Natl. Acad. Sci. U.S.A.">
        <title>Three genomes in the algal genus Volvox reveal the fate of a haploid sex-determining region after a transition to homothallism.</title>
        <authorList>
            <person name="Yamamoto K."/>
            <person name="Hamaji T."/>
            <person name="Kawai-Toyooka H."/>
            <person name="Matsuzaki R."/>
            <person name="Takahashi F."/>
            <person name="Nishimura Y."/>
            <person name="Kawachi M."/>
            <person name="Noguchi H."/>
            <person name="Minakuchi Y."/>
            <person name="Umen J.G."/>
            <person name="Toyoda A."/>
            <person name="Nozaki H."/>
        </authorList>
    </citation>
    <scope>NUCLEOTIDE SEQUENCE</scope>
    <source>
        <strain evidence="1">NIES-3780</strain>
    </source>
</reference>
<proteinExistence type="predicted"/>
<dbReference type="PANTHER" id="PTHR43036">
    <property type="entry name" value="OSJNBB0011N17.9 PROTEIN"/>
    <property type="match status" value="1"/>
</dbReference>
<evidence type="ECO:0000313" key="2">
    <source>
        <dbReference type="Proteomes" id="UP000747399"/>
    </source>
</evidence>
<sequence>MPPVFCRPQVAVTVSAVFLASTAQYWGRWCLTNQPFPILHSILGQVLACLVQVVGHGMNAAELARNPRLEAFFVRDLNREPDGWPLVDQSLDAVLCCVSTFSNPSASLRRSTGCSSREVFASSPSLTACFTQRQLQPGGTLPASHGASLYDNTSRQCLASLLQRC</sequence>